<reference evidence="1 2" key="1">
    <citation type="journal article" date="2014" name="Genome Announc.">
        <title>Draft Genome Sequence of Marine Flavobacterium Jejuia pallidilutea Strain 11shimoA1 and Pigmentation Mutants.</title>
        <authorList>
            <person name="Takatani N."/>
            <person name="Nakanishi M."/>
            <person name="Meirelles P."/>
            <person name="Mino S."/>
            <person name="Suda W."/>
            <person name="Oshima K."/>
            <person name="Hattori M."/>
            <person name="Ohkuma M."/>
            <person name="Hosokawa M."/>
            <person name="Miyashita K."/>
            <person name="Thompson F.L."/>
            <person name="Niwa A."/>
            <person name="Sawabe T."/>
            <person name="Sawabe T."/>
        </authorList>
    </citation>
    <scope>NUCLEOTIDE SEQUENCE [LARGE SCALE GENOMIC DNA]</scope>
    <source>
        <strain evidence="2">JCM19302</strain>
    </source>
</reference>
<gene>
    <name evidence="1" type="ORF">JCM19302_3437</name>
</gene>
<evidence type="ECO:0000313" key="2">
    <source>
        <dbReference type="Proteomes" id="UP000029646"/>
    </source>
</evidence>
<name>A0A090VZW9_9FLAO</name>
<sequence length="106" mass="12205">MNSHDFTSLLQNPQQINPQKTEALESIIQDYPYFQSAKALYLKGLKQQESTKYNQALKTTAAYTTDRSILFDFITSDVFVQNEISKVIKKNTIYLNDINVSAMIFQ</sequence>
<proteinExistence type="predicted"/>
<evidence type="ECO:0008006" key="3">
    <source>
        <dbReference type="Google" id="ProtNLM"/>
    </source>
</evidence>
<dbReference type="Proteomes" id="UP000029646">
    <property type="component" value="Unassembled WGS sequence"/>
</dbReference>
<dbReference type="AlphaFoldDB" id="A0A090VZW9"/>
<dbReference type="EMBL" id="BBNS01000005">
    <property type="protein sequence ID" value="GAL70315.1"/>
    <property type="molecule type" value="Genomic_DNA"/>
</dbReference>
<evidence type="ECO:0000313" key="1">
    <source>
        <dbReference type="EMBL" id="GAL70315.1"/>
    </source>
</evidence>
<dbReference type="RefSeq" id="WP_369385182.1">
    <property type="nucleotide sequence ID" value="NZ_BBNS01000005.1"/>
</dbReference>
<comment type="caution">
    <text evidence="1">The sequence shown here is derived from an EMBL/GenBank/DDBJ whole genome shotgun (WGS) entry which is preliminary data.</text>
</comment>
<protein>
    <recommendedName>
        <fullName evidence="3">TPR domain protein</fullName>
    </recommendedName>
</protein>
<accession>A0A090VZW9</accession>
<organism evidence="1 2">
    <name type="scientific">Jejuia pallidilutea</name>
    <dbReference type="NCBI Taxonomy" id="504487"/>
    <lineage>
        <taxon>Bacteria</taxon>
        <taxon>Pseudomonadati</taxon>
        <taxon>Bacteroidota</taxon>
        <taxon>Flavobacteriia</taxon>
        <taxon>Flavobacteriales</taxon>
        <taxon>Flavobacteriaceae</taxon>
        <taxon>Jejuia</taxon>
    </lineage>
</organism>